<reference evidence="3 4" key="1">
    <citation type="submission" date="2016-04" db="EMBL/GenBank/DDBJ databases">
        <title>The genome of Intoshia linei affirms orthonectids as highly simplified spiralians.</title>
        <authorList>
            <person name="Mikhailov K.V."/>
            <person name="Slusarev G.S."/>
            <person name="Nikitin M.A."/>
            <person name="Logacheva M.D."/>
            <person name="Penin A."/>
            <person name="Aleoshin V."/>
            <person name="Panchin Y.V."/>
        </authorList>
    </citation>
    <scope>NUCLEOTIDE SEQUENCE [LARGE SCALE GENOMIC DNA]</scope>
    <source>
        <strain evidence="3">Intl2013</strain>
        <tissue evidence="3">Whole animal</tissue>
    </source>
</reference>
<dbReference type="PROSITE" id="PS51253">
    <property type="entry name" value="HTH_CENPB"/>
    <property type="match status" value="1"/>
</dbReference>
<feature type="domain" description="HTH CENPB-type" evidence="2">
    <location>
        <begin position="40"/>
        <end position="111"/>
    </location>
</feature>
<protein>
    <recommendedName>
        <fullName evidence="2">HTH CENPB-type domain-containing protein</fullName>
    </recommendedName>
</protein>
<sequence length="157" mass="18674">MKPSQISLQYGVSRGTIYYIKKNQIKLNDSLKYSYSRTKTCKNLKSCSFPKMEEVLFYWFIERCRFLSTNDLIITEKAKYFHDIFYPAQSFSASIGWLYNFKKRHGIILRHYAGESLSADVSGIKNFKQNLNHIMTEMKLNHSQIYNADETIFYWKK</sequence>
<dbReference type="Pfam" id="PF03221">
    <property type="entry name" value="HTH_Tnp_Tc5"/>
    <property type="match status" value="1"/>
</dbReference>
<dbReference type="SMART" id="SM00674">
    <property type="entry name" value="CENPB"/>
    <property type="match status" value="1"/>
</dbReference>
<organism evidence="3 4">
    <name type="scientific">Intoshia linei</name>
    <dbReference type="NCBI Taxonomy" id="1819745"/>
    <lineage>
        <taxon>Eukaryota</taxon>
        <taxon>Metazoa</taxon>
        <taxon>Spiralia</taxon>
        <taxon>Lophotrochozoa</taxon>
        <taxon>Mesozoa</taxon>
        <taxon>Orthonectida</taxon>
        <taxon>Rhopaluridae</taxon>
        <taxon>Intoshia</taxon>
    </lineage>
</organism>
<dbReference type="AlphaFoldDB" id="A0A177ATC0"/>
<dbReference type="PANTHER" id="PTHR19303:SF73">
    <property type="entry name" value="PROTEIN PDC2"/>
    <property type="match status" value="1"/>
</dbReference>
<evidence type="ECO:0000256" key="1">
    <source>
        <dbReference type="ARBA" id="ARBA00023125"/>
    </source>
</evidence>
<dbReference type="InterPro" id="IPR006600">
    <property type="entry name" value="HTH_CenpB_DNA-bd_dom"/>
</dbReference>
<dbReference type="GO" id="GO:0003677">
    <property type="term" value="F:DNA binding"/>
    <property type="evidence" value="ECO:0007669"/>
    <property type="project" value="UniProtKB-KW"/>
</dbReference>
<dbReference type="EMBL" id="LWCA01001625">
    <property type="protein sequence ID" value="OAF64772.1"/>
    <property type="molecule type" value="Genomic_DNA"/>
</dbReference>
<evidence type="ECO:0000259" key="2">
    <source>
        <dbReference type="PROSITE" id="PS51253"/>
    </source>
</evidence>
<accession>A0A177ATC0</accession>
<keyword evidence="1" id="KW-0238">DNA-binding</keyword>
<dbReference type="InterPro" id="IPR009057">
    <property type="entry name" value="Homeodomain-like_sf"/>
</dbReference>
<dbReference type="Proteomes" id="UP000078046">
    <property type="component" value="Unassembled WGS sequence"/>
</dbReference>
<dbReference type="OrthoDB" id="10060191at2759"/>
<gene>
    <name evidence="3" type="ORF">A3Q56_07499</name>
</gene>
<dbReference type="Gene3D" id="1.10.10.60">
    <property type="entry name" value="Homeodomain-like"/>
    <property type="match status" value="1"/>
</dbReference>
<name>A0A177ATC0_9BILA</name>
<keyword evidence="4" id="KW-1185">Reference proteome</keyword>
<evidence type="ECO:0000313" key="3">
    <source>
        <dbReference type="EMBL" id="OAF64772.1"/>
    </source>
</evidence>
<dbReference type="InterPro" id="IPR050863">
    <property type="entry name" value="CenT-Element_Derived"/>
</dbReference>
<comment type="caution">
    <text evidence="3">The sequence shown here is derived from an EMBL/GenBank/DDBJ whole genome shotgun (WGS) entry which is preliminary data.</text>
</comment>
<proteinExistence type="predicted"/>
<dbReference type="PANTHER" id="PTHR19303">
    <property type="entry name" value="TRANSPOSON"/>
    <property type="match status" value="1"/>
</dbReference>
<dbReference type="SUPFAM" id="SSF46689">
    <property type="entry name" value="Homeodomain-like"/>
    <property type="match status" value="1"/>
</dbReference>
<dbReference type="GO" id="GO:0005634">
    <property type="term" value="C:nucleus"/>
    <property type="evidence" value="ECO:0007669"/>
    <property type="project" value="TreeGrafter"/>
</dbReference>
<evidence type="ECO:0000313" key="4">
    <source>
        <dbReference type="Proteomes" id="UP000078046"/>
    </source>
</evidence>